<accession>A0A0D3JSW7</accession>
<evidence type="ECO:0000313" key="3">
    <source>
        <dbReference type="Proteomes" id="UP000013827"/>
    </source>
</evidence>
<dbReference type="KEGG" id="ehx:EMIHUDRAFT_353988"/>
<keyword evidence="1" id="KW-0732">Signal</keyword>
<dbReference type="GeneID" id="17272148"/>
<evidence type="ECO:0000256" key="1">
    <source>
        <dbReference type="SAM" id="SignalP"/>
    </source>
</evidence>
<dbReference type="KEGG" id="ehx:EMIHUDRAFT_353944"/>
<reference evidence="3" key="1">
    <citation type="journal article" date="2013" name="Nature">
        <title>Pan genome of the phytoplankton Emiliania underpins its global distribution.</title>
        <authorList>
            <person name="Read B.A."/>
            <person name="Kegel J."/>
            <person name="Klute M.J."/>
            <person name="Kuo A."/>
            <person name="Lefebvre S.C."/>
            <person name="Maumus F."/>
            <person name="Mayer C."/>
            <person name="Miller J."/>
            <person name="Monier A."/>
            <person name="Salamov A."/>
            <person name="Young J."/>
            <person name="Aguilar M."/>
            <person name="Claverie J.M."/>
            <person name="Frickenhaus S."/>
            <person name="Gonzalez K."/>
            <person name="Herman E.K."/>
            <person name="Lin Y.C."/>
            <person name="Napier J."/>
            <person name="Ogata H."/>
            <person name="Sarno A.F."/>
            <person name="Shmutz J."/>
            <person name="Schroeder D."/>
            <person name="de Vargas C."/>
            <person name="Verret F."/>
            <person name="von Dassow P."/>
            <person name="Valentin K."/>
            <person name="Van de Peer Y."/>
            <person name="Wheeler G."/>
            <person name="Dacks J.B."/>
            <person name="Delwiche C.F."/>
            <person name="Dyhrman S.T."/>
            <person name="Glockner G."/>
            <person name="John U."/>
            <person name="Richards T."/>
            <person name="Worden A.Z."/>
            <person name="Zhang X."/>
            <person name="Grigoriev I.V."/>
            <person name="Allen A.E."/>
            <person name="Bidle K."/>
            <person name="Borodovsky M."/>
            <person name="Bowler C."/>
            <person name="Brownlee C."/>
            <person name="Cock J.M."/>
            <person name="Elias M."/>
            <person name="Gladyshev V.N."/>
            <person name="Groth M."/>
            <person name="Guda C."/>
            <person name="Hadaegh A."/>
            <person name="Iglesias-Rodriguez M.D."/>
            <person name="Jenkins J."/>
            <person name="Jones B.M."/>
            <person name="Lawson T."/>
            <person name="Leese F."/>
            <person name="Lindquist E."/>
            <person name="Lobanov A."/>
            <person name="Lomsadze A."/>
            <person name="Malik S.B."/>
            <person name="Marsh M.E."/>
            <person name="Mackinder L."/>
            <person name="Mock T."/>
            <person name="Mueller-Roeber B."/>
            <person name="Pagarete A."/>
            <person name="Parker M."/>
            <person name="Probert I."/>
            <person name="Quesneville H."/>
            <person name="Raines C."/>
            <person name="Rensing S.A."/>
            <person name="Riano-Pachon D.M."/>
            <person name="Richier S."/>
            <person name="Rokitta S."/>
            <person name="Shiraiwa Y."/>
            <person name="Soanes D.M."/>
            <person name="van der Giezen M."/>
            <person name="Wahlund T.M."/>
            <person name="Williams B."/>
            <person name="Wilson W."/>
            <person name="Wolfe G."/>
            <person name="Wurch L.L."/>
        </authorList>
    </citation>
    <scope>NUCLEOTIDE SEQUENCE</scope>
</reference>
<protein>
    <submittedName>
        <fullName evidence="2">Uncharacterized protein</fullName>
    </submittedName>
</protein>
<organism evidence="2 3">
    <name type="scientific">Emiliania huxleyi (strain CCMP1516)</name>
    <dbReference type="NCBI Taxonomy" id="280463"/>
    <lineage>
        <taxon>Eukaryota</taxon>
        <taxon>Haptista</taxon>
        <taxon>Haptophyta</taxon>
        <taxon>Prymnesiophyceae</taxon>
        <taxon>Isochrysidales</taxon>
        <taxon>Noelaerhabdaceae</taxon>
        <taxon>Emiliania</taxon>
    </lineage>
</organism>
<feature type="signal peptide" evidence="1">
    <location>
        <begin position="1"/>
        <end position="16"/>
    </location>
</feature>
<dbReference type="GeneID" id="17272066"/>
<dbReference type="EnsemblProtists" id="EOD26520">
    <property type="protein sequence ID" value="EOD26520"/>
    <property type="gene ID" value="EMIHUDRAFT_353944"/>
</dbReference>
<name>A0A0D3JSW7_EMIH1</name>
<dbReference type="PaxDb" id="2903-EOD26520"/>
<dbReference type="HOGENOM" id="CLU_2872334_0_0_1"/>
<sequence>MKALLLLFALVVGIGALLVPVPVPQAAVKAPQTSATYFDAALDNPLIETDNAAAPARKCSSCFG</sequence>
<dbReference type="EnsemblProtists" id="EOD26602">
    <property type="protein sequence ID" value="EOD26602"/>
    <property type="gene ID" value="EMIHUDRAFT_353988"/>
</dbReference>
<proteinExistence type="predicted"/>
<feature type="chain" id="PRO_5044053600" evidence="1">
    <location>
        <begin position="17"/>
        <end position="64"/>
    </location>
</feature>
<evidence type="ECO:0000313" key="2">
    <source>
        <dbReference type="EnsemblProtists" id="EOD26602"/>
    </source>
</evidence>
<dbReference type="RefSeq" id="XP_005779031.1">
    <property type="nucleotide sequence ID" value="XM_005778974.1"/>
</dbReference>
<dbReference type="Proteomes" id="UP000013827">
    <property type="component" value="Unassembled WGS sequence"/>
</dbReference>
<dbReference type="AlphaFoldDB" id="A0A0D3JSW7"/>
<dbReference type="RefSeq" id="XP_005778949.1">
    <property type="nucleotide sequence ID" value="XM_005778892.1"/>
</dbReference>
<reference evidence="2" key="2">
    <citation type="submission" date="2024-10" db="UniProtKB">
        <authorList>
            <consortium name="EnsemblProtists"/>
        </authorList>
    </citation>
    <scope>IDENTIFICATION</scope>
</reference>
<keyword evidence="3" id="KW-1185">Reference proteome</keyword>